<keyword evidence="4" id="KW-0677">Repeat</keyword>
<reference evidence="14 15" key="1">
    <citation type="journal article" date="2016" name="Proc. Natl. Acad. Sci. U.S.A.">
        <title>Comparative genomics of biotechnologically important yeasts.</title>
        <authorList>
            <person name="Riley R."/>
            <person name="Haridas S."/>
            <person name="Wolfe K.H."/>
            <person name="Lopes M.R."/>
            <person name="Hittinger C.T."/>
            <person name="Goeker M."/>
            <person name="Salamov A.A."/>
            <person name="Wisecaver J.H."/>
            <person name="Long T.M."/>
            <person name="Calvey C.H."/>
            <person name="Aerts A.L."/>
            <person name="Barry K.W."/>
            <person name="Choi C."/>
            <person name="Clum A."/>
            <person name="Coughlan A.Y."/>
            <person name="Deshpande S."/>
            <person name="Douglass A.P."/>
            <person name="Hanson S.J."/>
            <person name="Klenk H.-P."/>
            <person name="LaButti K.M."/>
            <person name="Lapidus A."/>
            <person name="Lindquist E.A."/>
            <person name="Lipzen A.M."/>
            <person name="Meier-Kolthoff J.P."/>
            <person name="Ohm R.A."/>
            <person name="Otillar R.P."/>
            <person name="Pangilinan J.L."/>
            <person name="Peng Y."/>
            <person name="Rokas A."/>
            <person name="Rosa C.A."/>
            <person name="Scheuner C."/>
            <person name="Sibirny A.A."/>
            <person name="Slot J.C."/>
            <person name="Stielow J.B."/>
            <person name="Sun H."/>
            <person name="Kurtzman C.P."/>
            <person name="Blackwell M."/>
            <person name="Grigoriev I.V."/>
            <person name="Jeffries T.W."/>
        </authorList>
    </citation>
    <scope>NUCLEOTIDE SEQUENCE [LARGE SCALE GENOMIC DNA]</scope>
    <source>
        <strain evidence="15">ATCC 58044 / CBS 1984 / NCYC 433 / NRRL Y-366-8</strain>
    </source>
</reference>
<dbReference type="Gene3D" id="3.30.1370.50">
    <property type="entry name" value="R3H-like domain"/>
    <property type="match status" value="1"/>
</dbReference>
<feature type="non-terminal residue" evidence="14">
    <location>
        <position position="1"/>
    </location>
</feature>
<evidence type="ECO:0000256" key="1">
    <source>
        <dbReference type="ARBA" id="ARBA00004123"/>
    </source>
</evidence>
<dbReference type="InterPro" id="IPR001841">
    <property type="entry name" value="Znf_RING"/>
</dbReference>
<dbReference type="EMBL" id="KV454211">
    <property type="protein sequence ID" value="ODQ58970.1"/>
    <property type="molecule type" value="Genomic_DNA"/>
</dbReference>
<dbReference type="Proteomes" id="UP000094112">
    <property type="component" value="Unassembled WGS sequence"/>
</dbReference>
<dbReference type="InterPro" id="IPR001374">
    <property type="entry name" value="R3H_dom"/>
</dbReference>
<dbReference type="SMART" id="SM00393">
    <property type="entry name" value="R3H"/>
    <property type="match status" value="1"/>
</dbReference>
<dbReference type="SUPFAM" id="SSF57903">
    <property type="entry name" value="FYVE/PHD zinc finger"/>
    <property type="match status" value="1"/>
</dbReference>
<dbReference type="GO" id="GO:0070651">
    <property type="term" value="P:nonfunctional rRNA decay"/>
    <property type="evidence" value="ECO:0007669"/>
    <property type="project" value="EnsemblFungi"/>
</dbReference>
<dbReference type="SMART" id="SM00438">
    <property type="entry name" value="ZnF_NFX"/>
    <property type="match status" value="8"/>
</dbReference>
<keyword evidence="3" id="KW-0479">Metal-binding</keyword>
<dbReference type="GO" id="GO:0000122">
    <property type="term" value="P:negative regulation of transcription by RNA polymerase II"/>
    <property type="evidence" value="ECO:0007669"/>
    <property type="project" value="TreeGrafter"/>
</dbReference>
<keyword evidence="8" id="KW-0804">Transcription</keyword>
<dbReference type="InterPro" id="IPR034077">
    <property type="entry name" value="R3H_FAP1"/>
</dbReference>
<dbReference type="GO" id="GO:0008270">
    <property type="term" value="F:zinc ion binding"/>
    <property type="evidence" value="ECO:0007669"/>
    <property type="project" value="UniProtKB-KW"/>
</dbReference>
<dbReference type="GO" id="GO:0000977">
    <property type="term" value="F:RNA polymerase II transcription regulatory region sequence-specific DNA binding"/>
    <property type="evidence" value="ECO:0007669"/>
    <property type="project" value="TreeGrafter"/>
</dbReference>
<dbReference type="InterPro" id="IPR000967">
    <property type="entry name" value="Znf_NFX1"/>
</dbReference>
<evidence type="ECO:0000256" key="7">
    <source>
        <dbReference type="ARBA" id="ARBA00023015"/>
    </source>
</evidence>
<dbReference type="Pfam" id="PF01424">
    <property type="entry name" value="R3H"/>
    <property type="match status" value="1"/>
</dbReference>
<evidence type="ECO:0000256" key="6">
    <source>
        <dbReference type="ARBA" id="ARBA00022833"/>
    </source>
</evidence>
<organism evidence="14 15">
    <name type="scientific">Wickerhamomyces anomalus (strain ATCC 58044 / CBS 1984 / NCYC 433 / NRRL Y-366-8)</name>
    <name type="common">Yeast</name>
    <name type="synonym">Hansenula anomala</name>
    <dbReference type="NCBI Taxonomy" id="683960"/>
    <lineage>
        <taxon>Eukaryota</taxon>
        <taxon>Fungi</taxon>
        <taxon>Dikarya</taxon>
        <taxon>Ascomycota</taxon>
        <taxon>Saccharomycotina</taxon>
        <taxon>Saccharomycetes</taxon>
        <taxon>Phaffomycetales</taxon>
        <taxon>Wickerhamomycetaceae</taxon>
        <taxon>Wickerhamomyces</taxon>
    </lineage>
</organism>
<dbReference type="InterPro" id="IPR036867">
    <property type="entry name" value="R3H_dom_sf"/>
</dbReference>
<protein>
    <recommendedName>
        <fullName evidence="16">R3H domain-containing protein</fullName>
    </recommendedName>
</protein>
<evidence type="ECO:0000256" key="8">
    <source>
        <dbReference type="ARBA" id="ARBA00023163"/>
    </source>
</evidence>
<dbReference type="InterPro" id="IPR019786">
    <property type="entry name" value="Zinc_finger_PHD-type_CS"/>
</dbReference>
<keyword evidence="15" id="KW-1185">Reference proteome</keyword>
<evidence type="ECO:0000313" key="14">
    <source>
        <dbReference type="EMBL" id="ODQ58970.1"/>
    </source>
</evidence>
<dbReference type="RefSeq" id="XP_019038177.1">
    <property type="nucleotide sequence ID" value="XM_019180891.1"/>
</dbReference>
<feature type="domain" description="RING-type" evidence="12">
    <location>
        <begin position="32"/>
        <end position="82"/>
    </location>
</feature>
<feature type="domain" description="PHD-type" evidence="11">
    <location>
        <begin position="29"/>
        <end position="84"/>
    </location>
</feature>
<accession>A0A1E3P140</accession>
<evidence type="ECO:0008006" key="16">
    <source>
        <dbReference type="Google" id="ProtNLM"/>
    </source>
</evidence>
<evidence type="ECO:0000256" key="10">
    <source>
        <dbReference type="PROSITE-ProRule" id="PRU00175"/>
    </source>
</evidence>
<comment type="similarity">
    <text evidence="2">Belongs to the NFX1 family.</text>
</comment>
<dbReference type="OrthoDB" id="6512771at2759"/>
<sequence>DDSEESSDDDSEEDYDLATTIFNEIKDESYICLICTCEVGPSNKFWSCTDCYRVYHISCIDSWSKKGSSTDAEGNWKCPSCNSTHRKQKFQDKCWCKKVLHPSKNPLHPGSCGQTCGVPLEGCIHKCSLPCHPGPHATCNALGPITKCHCGNHENQWPCVLTPYIDGWHCDDVCEETLPCELHKCGKVCHDGLCGKCEQFVESTCYCGKTKDNIKCHLRQPKKSFGETKEDNWIGNFQCSLSSEITYDCGFHSCTKLCEPARRKALHCPLSPDLIKTCPCGQTSIEELNDGANRNSCSDPVPTCSKICGKTLPCGHKCKWECHEGECSPCYEFIDSKCSCGFNSFIVPCKFLQQHSSPSCTRKCTSLLSCRRHRCNRICCPDEQAAMTRERLRKKGLRNNTLPTSTRNNRSEETFNIEATHICLQICNRKLSCGNPDHVCHQTCHTGPCPPCLESSNDDLVCHCGQTVVMAPVRCGTQLPECHSQCQRELPCGHQQMPHNCHPDDVPCQKCTKTVEKWCNCGKKKVKAMCYQDEVFCGEKCEKLLPCQHHCKESCHSGDCVCHSICGKKKKYCKHVDRSPCHYPSRCDDSGICNQMVSLSCKCGRIKQKIPCGASASKQSCAGTLLDCEVSCVVQERQEQLSQAFGFQSKSSDEPKINVNDIPYTPKTLKTYELQKKWCSNIEDMLKSFINSDKQSFHFKPMRREQREFVHEIAETYNLFSESQDPEPQRSVFIMKRALSHIPDLSLSKSLAAYERHLKESTKTLKKPVSMITPEFADFNAILIEDCIPGVTRPDLEETILPMLKENSLIKNPELAWIESDKYLIIPQAHMSITRTMENQLKLLVPNLRAMLSLKFLANTVKLAKLDD</sequence>
<dbReference type="CDD" id="cd06008">
    <property type="entry name" value="NF-X1-zinc-finger"/>
    <property type="match status" value="3"/>
</dbReference>
<dbReference type="PROSITE" id="PS01359">
    <property type="entry name" value="ZF_PHD_1"/>
    <property type="match status" value="1"/>
</dbReference>
<proteinExistence type="inferred from homology"/>
<evidence type="ECO:0000313" key="15">
    <source>
        <dbReference type="Proteomes" id="UP000094112"/>
    </source>
</evidence>
<evidence type="ECO:0000256" key="2">
    <source>
        <dbReference type="ARBA" id="ARBA00007269"/>
    </source>
</evidence>
<keyword evidence="7" id="KW-0805">Transcription regulation</keyword>
<dbReference type="InterPro" id="IPR019787">
    <property type="entry name" value="Znf_PHD-finger"/>
</dbReference>
<dbReference type="CDD" id="cd06006">
    <property type="entry name" value="R3H_unknown_2"/>
    <property type="match status" value="1"/>
</dbReference>
<dbReference type="PANTHER" id="PTHR12360">
    <property type="entry name" value="NUCLEAR TRANSCRIPTION FACTOR, X-BOX BINDING 1 NFX1"/>
    <property type="match status" value="1"/>
</dbReference>
<evidence type="ECO:0000256" key="3">
    <source>
        <dbReference type="ARBA" id="ARBA00022723"/>
    </source>
</evidence>
<dbReference type="InterPro" id="IPR011011">
    <property type="entry name" value="Znf_FYVE_PHD"/>
</dbReference>
<feature type="domain" description="R3H" evidence="13">
    <location>
        <begin position="676"/>
        <end position="738"/>
    </location>
</feature>
<evidence type="ECO:0000256" key="4">
    <source>
        <dbReference type="ARBA" id="ARBA00022737"/>
    </source>
</evidence>
<dbReference type="SUPFAM" id="SSF82708">
    <property type="entry name" value="R3H domain"/>
    <property type="match status" value="1"/>
</dbReference>
<dbReference type="GO" id="GO:0005737">
    <property type="term" value="C:cytoplasm"/>
    <property type="evidence" value="ECO:0007669"/>
    <property type="project" value="EnsemblFungi"/>
</dbReference>
<evidence type="ECO:0000256" key="5">
    <source>
        <dbReference type="ARBA" id="ARBA00022771"/>
    </source>
</evidence>
<dbReference type="PROSITE" id="PS50089">
    <property type="entry name" value="ZF_RING_2"/>
    <property type="match status" value="1"/>
</dbReference>
<evidence type="ECO:0000256" key="9">
    <source>
        <dbReference type="ARBA" id="ARBA00023242"/>
    </source>
</evidence>
<evidence type="ECO:0000259" key="12">
    <source>
        <dbReference type="PROSITE" id="PS50089"/>
    </source>
</evidence>
<evidence type="ECO:0000259" key="11">
    <source>
        <dbReference type="PROSITE" id="PS50016"/>
    </source>
</evidence>
<dbReference type="GO" id="GO:0005634">
    <property type="term" value="C:nucleus"/>
    <property type="evidence" value="ECO:0007669"/>
    <property type="project" value="UniProtKB-SubCell"/>
</dbReference>
<feature type="non-terminal residue" evidence="14">
    <location>
        <position position="868"/>
    </location>
</feature>
<keyword evidence="6" id="KW-0862">Zinc</keyword>
<keyword evidence="9" id="KW-0539">Nucleus</keyword>
<evidence type="ECO:0000259" key="13">
    <source>
        <dbReference type="PROSITE" id="PS51061"/>
    </source>
</evidence>
<dbReference type="AlphaFoldDB" id="A0A1E3P140"/>
<keyword evidence="5 10" id="KW-0863">Zinc-finger</keyword>
<dbReference type="InterPro" id="IPR034078">
    <property type="entry name" value="NFX1_fam"/>
</dbReference>
<dbReference type="GO" id="GO:0000981">
    <property type="term" value="F:DNA-binding transcription factor activity, RNA polymerase II-specific"/>
    <property type="evidence" value="ECO:0007669"/>
    <property type="project" value="TreeGrafter"/>
</dbReference>
<dbReference type="PROSITE" id="PS50016">
    <property type="entry name" value="ZF_PHD_2"/>
    <property type="match status" value="1"/>
</dbReference>
<gene>
    <name evidence="14" type="ORF">WICANDRAFT_20967</name>
</gene>
<dbReference type="GeneID" id="30198137"/>
<dbReference type="PANTHER" id="PTHR12360:SF12">
    <property type="entry name" value="TRANSCRIPTIONAL REPRESSOR NF-X1"/>
    <property type="match status" value="1"/>
</dbReference>
<comment type="subcellular location">
    <subcellularLocation>
        <location evidence="1">Nucleus</location>
    </subcellularLocation>
</comment>
<dbReference type="PROSITE" id="PS51061">
    <property type="entry name" value="R3H"/>
    <property type="match status" value="1"/>
</dbReference>
<dbReference type="STRING" id="683960.A0A1E3P140"/>
<name>A0A1E3P140_WICAA</name>